<dbReference type="EMBL" id="KI635766">
    <property type="protein sequence ID" value="ETB59421.1"/>
    <property type="molecule type" value="Genomic_DNA"/>
</dbReference>
<dbReference type="InterPro" id="IPR003495">
    <property type="entry name" value="CobW/HypB/UreG_nucleotide-bd"/>
</dbReference>
<dbReference type="Gene3D" id="3.40.50.300">
    <property type="entry name" value="P-loop containing nucleotide triphosphate hydrolases"/>
    <property type="match status" value="1"/>
</dbReference>
<keyword evidence="3" id="KW-1185">Reference proteome</keyword>
<reference evidence="2 3" key="1">
    <citation type="submission" date="2013-11" db="EMBL/GenBank/DDBJ databases">
        <title>The Genome Sequence of Plasmodium yoelii 17X.</title>
        <authorList>
            <consortium name="The Broad Institute Genomics Platform"/>
            <consortium name="The Broad Institute Genome Sequencing Center for Infectious Disease"/>
            <person name="Neafsey D."/>
            <person name="Adams J."/>
            <person name="Walker B."/>
            <person name="Young S.K."/>
            <person name="Zeng Q."/>
            <person name="Gargeya S."/>
            <person name="Fitzgerald M."/>
            <person name="Haas B."/>
            <person name="Abouelleil A."/>
            <person name="Alvarado L."/>
            <person name="Chapman S.B."/>
            <person name="Gainer-Dewar J."/>
            <person name="Goldberg J."/>
            <person name="Griggs A."/>
            <person name="Gujja S."/>
            <person name="Hansen M."/>
            <person name="Howarth C."/>
            <person name="Imamovic A."/>
            <person name="Ireland A."/>
            <person name="Larimer J."/>
            <person name="McCowan C."/>
            <person name="Murphy C."/>
            <person name="Pearson M."/>
            <person name="Poon T.W."/>
            <person name="Priest M."/>
            <person name="Roberts A."/>
            <person name="Saif S."/>
            <person name="Shea T."/>
            <person name="Sykes S."/>
            <person name="Wortman J."/>
            <person name="Nusbaum C."/>
            <person name="Birren B."/>
        </authorList>
    </citation>
    <scope>NUCLEOTIDE SEQUENCE [LARGE SCALE GENOMIC DNA]</scope>
    <source>
        <strain evidence="2 3">17X</strain>
    </source>
</reference>
<evidence type="ECO:0000313" key="3">
    <source>
        <dbReference type="Proteomes" id="UP000018538"/>
    </source>
</evidence>
<feature type="domain" description="CobW/HypB/UreG nucleotide-binding" evidence="1">
    <location>
        <begin position="4"/>
        <end position="253"/>
    </location>
</feature>
<dbReference type="InterPro" id="IPR051316">
    <property type="entry name" value="Zinc-reg_GTPase_activator"/>
</dbReference>
<accession>V7PIM9</accession>
<sequence>MIGITIITGFLGAGKTTLLKNLLKDSLKNKLKIAIIHNEFTENSNNIDKIVFKDINDIYNFPKSFESKKKPTDVDDKIETLEIVNKIENKDGFIYELNNGCLCCSNKSNFVKLIEMILEKKTVYDFIFVEVSGIYDNVEINNLLWIDKLNKSKIYLDSIIHIIDSYNFMRYTNNNITYYDHLKGNSANVNHGDPNEEHTYISNKLEPIKEDGIENSDCKQLIVCDVIIINKIDKINDKEKEDIKKFVENINPLSVIHMTSYSNVPIELITNLKCYEQNNFKGALVNIDNNNSNIKHKNGVYHYNNFINFSIQFQHDISYLIYLSKNLNDLKQKFINTKDSDILKNIISLKKKNIFSYKKINNLLASLLWNTEMNIYRGKGIFIAFNDDIYTNKNKLKLNIYYYQSVGELYEINTVMTDIHHFFQNYFDNLQKKNTPHSNCTSSFDAAHDKERGVINKERGVINKERGVINKENGVSSKENEVCDESGVCTSEHSVDVEDYLSCDSSDTNDSEYNIFNILNDSNIFESNFLFIGKDINIENLKIQLNECLINT</sequence>
<dbReference type="Pfam" id="PF02492">
    <property type="entry name" value="cobW"/>
    <property type="match status" value="1"/>
</dbReference>
<evidence type="ECO:0000259" key="1">
    <source>
        <dbReference type="Pfam" id="PF02492"/>
    </source>
</evidence>
<dbReference type="SUPFAM" id="SSF52540">
    <property type="entry name" value="P-loop containing nucleoside triphosphate hydrolases"/>
    <property type="match status" value="1"/>
</dbReference>
<dbReference type="OrthoDB" id="258627at2759"/>
<name>V7PIM9_PLAYE</name>
<organism evidence="2 3">
    <name type="scientific">Plasmodium yoelii 17X</name>
    <dbReference type="NCBI Taxonomy" id="1323249"/>
    <lineage>
        <taxon>Eukaryota</taxon>
        <taxon>Sar</taxon>
        <taxon>Alveolata</taxon>
        <taxon>Apicomplexa</taxon>
        <taxon>Aconoidasida</taxon>
        <taxon>Haemosporida</taxon>
        <taxon>Plasmodiidae</taxon>
        <taxon>Plasmodium</taxon>
        <taxon>Plasmodium (Vinckeia)</taxon>
    </lineage>
</organism>
<dbReference type="AlphaFoldDB" id="V7PIM9"/>
<protein>
    <recommendedName>
        <fullName evidence="1">CobW/HypB/UreG nucleotide-binding domain-containing protein</fullName>
    </recommendedName>
</protein>
<proteinExistence type="predicted"/>
<dbReference type="PANTHER" id="PTHR13748:SF31">
    <property type="entry name" value="ZINC-REGULATED GTPASE METALLOPROTEIN ACTIVATOR 1A-RELATED"/>
    <property type="match status" value="1"/>
</dbReference>
<dbReference type="GO" id="GO:0005737">
    <property type="term" value="C:cytoplasm"/>
    <property type="evidence" value="ECO:0007669"/>
    <property type="project" value="TreeGrafter"/>
</dbReference>
<gene>
    <name evidence="2" type="ORF">YYC_02909</name>
</gene>
<dbReference type="PANTHER" id="PTHR13748">
    <property type="entry name" value="COBW-RELATED"/>
    <property type="match status" value="1"/>
</dbReference>
<evidence type="ECO:0000313" key="2">
    <source>
        <dbReference type="EMBL" id="ETB59421.1"/>
    </source>
</evidence>
<dbReference type="InterPro" id="IPR027417">
    <property type="entry name" value="P-loop_NTPase"/>
</dbReference>
<dbReference type="Proteomes" id="UP000018538">
    <property type="component" value="Unassembled WGS sequence"/>
</dbReference>